<gene>
    <name evidence="2" type="ORF">KDK92_15500</name>
</gene>
<dbReference type="RefSeq" id="WP_250860246.1">
    <property type="nucleotide sequence ID" value="NZ_JAGSOJ010000003.1"/>
</dbReference>
<dbReference type="SUPFAM" id="SSF53474">
    <property type="entry name" value="alpha/beta-Hydrolases"/>
    <property type="match status" value="1"/>
</dbReference>
<evidence type="ECO:0000256" key="1">
    <source>
        <dbReference type="SAM" id="Phobius"/>
    </source>
</evidence>
<dbReference type="InterPro" id="IPR029058">
    <property type="entry name" value="AB_hydrolase_fold"/>
</dbReference>
<dbReference type="AlphaFoldDB" id="A0A9J6P2Z3"/>
<accession>A0A9J6P2Z3</accession>
<feature type="transmembrane region" description="Helical" evidence="1">
    <location>
        <begin position="21"/>
        <end position="44"/>
    </location>
</feature>
<dbReference type="GO" id="GO:0015996">
    <property type="term" value="P:chlorophyll catabolic process"/>
    <property type="evidence" value="ECO:0007669"/>
    <property type="project" value="TreeGrafter"/>
</dbReference>
<dbReference type="GO" id="GO:0047746">
    <property type="term" value="F:chlorophyllase activity"/>
    <property type="evidence" value="ECO:0007669"/>
    <property type="project" value="TreeGrafter"/>
</dbReference>
<reference evidence="2" key="1">
    <citation type="journal article" date="2021" name="mSystems">
        <title>Bacteria and Archaea Synergistically Convert Glycine Betaine to Biogenic Methane in the Formosa Cold Seep of the South China Sea.</title>
        <authorList>
            <person name="Li L."/>
            <person name="Zhang W."/>
            <person name="Zhang S."/>
            <person name="Song L."/>
            <person name="Sun Q."/>
            <person name="Zhang H."/>
            <person name="Xiang H."/>
            <person name="Dong X."/>
        </authorList>
    </citation>
    <scope>NUCLEOTIDE SEQUENCE</scope>
    <source>
        <strain evidence="2">ZWT</strain>
    </source>
</reference>
<dbReference type="EMBL" id="JAGSOJ010000003">
    <property type="protein sequence ID" value="MCM1991138.1"/>
    <property type="molecule type" value="Genomic_DNA"/>
</dbReference>
<sequence>MNIGNFVKKQRNKIKHLSNGWKGALTSLSITALIISIFMGYNIFKPSGMGAFLVGTMILILATVLFSGVISIVVHIIKKAPTRFIWMTICSFLLISLYFFSGTYVSLLVSLYFVIVIPILGGFLWKQLKGEFKSIKLSKKICVYSINGILTIFLLIISFWVIKDSDSLEKRINLSELKNSKNYDSSIENPIEKGSYSVKIITYGSENNYRKDFQLSDSLKTRTIDGSAFLENWSKLRTSTLGFGPDKMPLNGRVWYPDSNEKHPLIIMVHGNHTMNDYSDEGYGYLGELLASRGYIFVSVDENFLNSSFFEDLLLFHSLKRENQARGMLLLEHVKLFKEWNSSYDNPFSNKVDMNNIALIGHSRGGEAVAIASAFNKMKVHPDNGNVKLDYNFNIRAIVSIAGTDSQYKPLERQLLLEDINFLSIHGSHDMDVFSFQGMMQYDRIQFSGKGDFFKSYVYIYGANHGQFNSTWGRNDLGVIGGMKLFNTNQLISKEDQEQIAKVTISSFLDATLKGKIENRKMFKDLGYAMKWLPDNLYLNNYQDSKTLIVSSFDEDIDISSTTLKSGTISGENLEIWKETKVDFKFGDNEFNSVFLKWDNKEKSASKVPSYIITLPDLETNISESSSIIFSMAENNENERLKEYKDALIDLTISIEDSLGNKASIPLSHFSPLVPMVEGKILKKPFSKSNSKEPIFQYFEFELKDFLHENKSLDITKLKKIGFTFDKIEKGSILIDDIGIR</sequence>
<keyword evidence="1" id="KW-0812">Transmembrane</keyword>
<reference evidence="2" key="2">
    <citation type="submission" date="2021-04" db="EMBL/GenBank/DDBJ databases">
        <authorList>
            <person name="Dong X."/>
        </authorList>
    </citation>
    <scope>NUCLEOTIDE SEQUENCE</scope>
    <source>
        <strain evidence="2">ZWT</strain>
    </source>
</reference>
<dbReference type="PANTHER" id="PTHR33428">
    <property type="entry name" value="CHLOROPHYLLASE-2, CHLOROPLASTIC"/>
    <property type="match status" value="1"/>
</dbReference>
<feature type="transmembrane region" description="Helical" evidence="1">
    <location>
        <begin position="107"/>
        <end position="125"/>
    </location>
</feature>
<dbReference type="Proteomes" id="UP001056429">
    <property type="component" value="Unassembled WGS sequence"/>
</dbReference>
<feature type="transmembrane region" description="Helical" evidence="1">
    <location>
        <begin position="141"/>
        <end position="162"/>
    </location>
</feature>
<dbReference type="Gene3D" id="3.40.50.1820">
    <property type="entry name" value="alpha/beta hydrolase"/>
    <property type="match status" value="1"/>
</dbReference>
<protein>
    <recommendedName>
        <fullName evidence="4">Alpha/beta hydrolase</fullName>
    </recommendedName>
</protein>
<evidence type="ECO:0000313" key="3">
    <source>
        <dbReference type="Proteomes" id="UP001056429"/>
    </source>
</evidence>
<comment type="caution">
    <text evidence="2">The sequence shown here is derived from an EMBL/GenBank/DDBJ whole genome shotgun (WGS) entry which is preliminary data.</text>
</comment>
<proteinExistence type="predicted"/>
<keyword evidence="1" id="KW-0472">Membrane</keyword>
<feature type="transmembrane region" description="Helical" evidence="1">
    <location>
        <begin position="84"/>
        <end position="101"/>
    </location>
</feature>
<keyword evidence="1" id="KW-1133">Transmembrane helix</keyword>
<evidence type="ECO:0000313" key="2">
    <source>
        <dbReference type="EMBL" id="MCM1991138.1"/>
    </source>
</evidence>
<organism evidence="2 3">
    <name type="scientific">Oceanirhabdus seepicola</name>
    <dbReference type="NCBI Taxonomy" id="2828781"/>
    <lineage>
        <taxon>Bacteria</taxon>
        <taxon>Bacillati</taxon>
        <taxon>Bacillota</taxon>
        <taxon>Clostridia</taxon>
        <taxon>Eubacteriales</taxon>
        <taxon>Clostridiaceae</taxon>
        <taxon>Oceanirhabdus</taxon>
    </lineage>
</organism>
<name>A0A9J6P2Z3_9CLOT</name>
<keyword evidence="3" id="KW-1185">Reference proteome</keyword>
<evidence type="ECO:0008006" key="4">
    <source>
        <dbReference type="Google" id="ProtNLM"/>
    </source>
</evidence>
<feature type="transmembrane region" description="Helical" evidence="1">
    <location>
        <begin position="50"/>
        <end position="77"/>
    </location>
</feature>
<dbReference type="PANTHER" id="PTHR33428:SF2">
    <property type="entry name" value="CHLOROPHYLLASE-2"/>
    <property type="match status" value="1"/>
</dbReference>